<organism evidence="3 4">
    <name type="scientific">Candidatus Roizmanbacteria bacterium RIFCSPLOWO2_02_FULL_36_11</name>
    <dbReference type="NCBI Taxonomy" id="1802071"/>
    <lineage>
        <taxon>Bacteria</taxon>
        <taxon>Candidatus Roizmaniibacteriota</taxon>
    </lineage>
</organism>
<keyword evidence="2" id="KW-0732">Signal</keyword>
<protein>
    <recommendedName>
        <fullName evidence="5">DUF5667 domain-containing protein</fullName>
    </recommendedName>
</protein>
<dbReference type="EMBL" id="MGAV01000012">
    <property type="protein sequence ID" value="OGK55020.1"/>
    <property type="molecule type" value="Genomic_DNA"/>
</dbReference>
<gene>
    <name evidence="3" type="ORF">A3H78_00910</name>
</gene>
<name>A0A1F7JHD6_9BACT</name>
<dbReference type="Proteomes" id="UP000177418">
    <property type="component" value="Unassembled WGS sequence"/>
</dbReference>
<evidence type="ECO:0008006" key="5">
    <source>
        <dbReference type="Google" id="ProtNLM"/>
    </source>
</evidence>
<dbReference type="AlphaFoldDB" id="A0A1F7JHD6"/>
<proteinExistence type="predicted"/>
<evidence type="ECO:0000313" key="3">
    <source>
        <dbReference type="EMBL" id="OGK55020.1"/>
    </source>
</evidence>
<keyword evidence="1" id="KW-0175">Coiled coil</keyword>
<evidence type="ECO:0000313" key="4">
    <source>
        <dbReference type="Proteomes" id="UP000177418"/>
    </source>
</evidence>
<evidence type="ECO:0000256" key="1">
    <source>
        <dbReference type="SAM" id="Coils"/>
    </source>
</evidence>
<sequence length="232" mass="26249">MSVNKQNIFCFVFFILLSSNISLVLAEEATQSNTLNLKPTMMEKRKEIIDDMQQKKKEIKDQINEEVKEKIKDLKTEYRQKLEAFKDAKKKQIVERINNRLSTINKNRMDHFLRVIARLNQILQKIKNLTNQAKAKGIDVYNVETAISSAQIALDNAKTAVTDQGKKEYVININDESTVRVDVGQTVSSLQNDLRNTLKVIIDARQLVHAAASQLAKVAGSTSLKTSTQSAN</sequence>
<accession>A0A1F7JHD6</accession>
<comment type="caution">
    <text evidence="3">The sequence shown here is derived from an EMBL/GenBank/DDBJ whole genome shotgun (WGS) entry which is preliminary data.</text>
</comment>
<feature type="chain" id="PRO_5009529459" description="DUF5667 domain-containing protein" evidence="2">
    <location>
        <begin position="27"/>
        <end position="232"/>
    </location>
</feature>
<reference evidence="3 4" key="1">
    <citation type="journal article" date="2016" name="Nat. Commun.">
        <title>Thousands of microbial genomes shed light on interconnected biogeochemical processes in an aquifer system.</title>
        <authorList>
            <person name="Anantharaman K."/>
            <person name="Brown C.T."/>
            <person name="Hug L.A."/>
            <person name="Sharon I."/>
            <person name="Castelle C.J."/>
            <person name="Probst A.J."/>
            <person name="Thomas B.C."/>
            <person name="Singh A."/>
            <person name="Wilkins M.J."/>
            <person name="Karaoz U."/>
            <person name="Brodie E.L."/>
            <person name="Williams K.H."/>
            <person name="Hubbard S.S."/>
            <person name="Banfield J.F."/>
        </authorList>
    </citation>
    <scope>NUCLEOTIDE SEQUENCE [LARGE SCALE GENOMIC DNA]</scope>
</reference>
<evidence type="ECO:0000256" key="2">
    <source>
        <dbReference type="SAM" id="SignalP"/>
    </source>
</evidence>
<feature type="coiled-coil region" evidence="1">
    <location>
        <begin position="42"/>
        <end position="91"/>
    </location>
</feature>
<feature type="signal peptide" evidence="2">
    <location>
        <begin position="1"/>
        <end position="26"/>
    </location>
</feature>